<accession>A0A8J5XHX6</accession>
<evidence type="ECO:0000313" key="2">
    <source>
        <dbReference type="Proteomes" id="UP000751190"/>
    </source>
</evidence>
<name>A0A8J5XHX6_DIALT</name>
<comment type="caution">
    <text evidence="1">The sequence shown here is derived from an EMBL/GenBank/DDBJ whole genome shotgun (WGS) entry which is preliminary data.</text>
</comment>
<evidence type="ECO:0000313" key="1">
    <source>
        <dbReference type="EMBL" id="KAG8469286.1"/>
    </source>
</evidence>
<sequence length="237" mass="25192">MERARYRPARDERVRLLVTTLGAVIAIYMLAITAADAYNSAGSRGLAVSFSLPDARTFAFRCDRRAQNVRLDVYRLSADGNACTQYCLPDTQKHLANAARSGLRLGGNCGQHGCTAMTSAAGGPASYPTGVQQFVFACNATEQAAQRARDAAEPSRVVSCSRFGALSTVELTQAAQRDGSGWACAASARGACFNIGIPRSRGCPLGFTWLGMMCYKPCPPGFQHSSLCSCRMSASPP</sequence>
<dbReference type="Proteomes" id="UP000751190">
    <property type="component" value="Unassembled WGS sequence"/>
</dbReference>
<keyword evidence="2" id="KW-1185">Reference proteome</keyword>
<dbReference type="EMBL" id="JAGTXO010000003">
    <property type="protein sequence ID" value="KAG8469286.1"/>
    <property type="molecule type" value="Genomic_DNA"/>
</dbReference>
<reference evidence="1" key="1">
    <citation type="submission" date="2021-05" db="EMBL/GenBank/DDBJ databases">
        <title>The genome of the haptophyte Pavlova lutheri (Diacronema luteri, Pavlovales) - a model for lipid biosynthesis in eukaryotic algae.</title>
        <authorList>
            <person name="Hulatt C.J."/>
            <person name="Posewitz M.C."/>
        </authorList>
    </citation>
    <scope>NUCLEOTIDE SEQUENCE</scope>
    <source>
        <strain evidence="1">NIVA-4/92</strain>
    </source>
</reference>
<organism evidence="1 2">
    <name type="scientific">Diacronema lutheri</name>
    <name type="common">Unicellular marine alga</name>
    <name type="synonym">Monochrysis lutheri</name>
    <dbReference type="NCBI Taxonomy" id="2081491"/>
    <lineage>
        <taxon>Eukaryota</taxon>
        <taxon>Haptista</taxon>
        <taxon>Haptophyta</taxon>
        <taxon>Pavlovophyceae</taxon>
        <taxon>Pavlovales</taxon>
        <taxon>Pavlovaceae</taxon>
        <taxon>Diacronema</taxon>
    </lineage>
</organism>
<protein>
    <submittedName>
        <fullName evidence="1">Uncharacterized protein</fullName>
    </submittedName>
</protein>
<gene>
    <name evidence="1" type="ORF">KFE25_007804</name>
</gene>
<proteinExistence type="predicted"/>
<dbReference type="AlphaFoldDB" id="A0A8J5XHX6"/>